<accession>A0ABR2Z4L2</accession>
<dbReference type="Proteomes" id="UP001491310">
    <property type="component" value="Unassembled WGS sequence"/>
</dbReference>
<evidence type="ECO:0000313" key="3">
    <source>
        <dbReference type="Proteomes" id="UP001491310"/>
    </source>
</evidence>
<keyword evidence="1" id="KW-0812">Transmembrane</keyword>
<proteinExistence type="predicted"/>
<comment type="caution">
    <text evidence="2">The sequence shown here is derived from an EMBL/GenBank/DDBJ whole genome shotgun (WGS) entry which is preliminary data.</text>
</comment>
<evidence type="ECO:0000313" key="2">
    <source>
        <dbReference type="EMBL" id="KAK9918900.1"/>
    </source>
</evidence>
<evidence type="ECO:0000256" key="1">
    <source>
        <dbReference type="SAM" id="Phobius"/>
    </source>
</evidence>
<name>A0ABR2Z4L2_9CHLO</name>
<sequence length="273" mass="29902">MSNPITRYAVARENGFFKVEQEADIQRHRQRLINQGHIEDIAAGAFGPRRQQTLEQSAETFEVLAEVLQQQARLDDPTAAARQVFERKVRGELPALTEAEMQRYRSALYGVAAAVGHAPKMSLAGRHRYGALYAASGAPPPVRTDTPQAREAARRAFTAGARSLLYGSALGIGGVILLSSLALRAMDVRSPADFKLRVQEAANPFAQSLKSSLQPLKARLQDTAASWFGLEAVEQGESSGQVETEFTRSLSRRLHRRMGSHLSVQPDLPSRGD</sequence>
<keyword evidence="3" id="KW-1185">Reference proteome</keyword>
<keyword evidence="1" id="KW-0472">Membrane</keyword>
<reference evidence="2 3" key="1">
    <citation type="journal article" date="2024" name="Nat. Commun.">
        <title>Phylogenomics reveals the evolutionary origins of lichenization in chlorophyte algae.</title>
        <authorList>
            <person name="Puginier C."/>
            <person name="Libourel C."/>
            <person name="Otte J."/>
            <person name="Skaloud P."/>
            <person name="Haon M."/>
            <person name="Grisel S."/>
            <person name="Petersen M."/>
            <person name="Berrin J.G."/>
            <person name="Delaux P.M."/>
            <person name="Dal Grande F."/>
            <person name="Keller J."/>
        </authorList>
    </citation>
    <scope>NUCLEOTIDE SEQUENCE [LARGE SCALE GENOMIC DNA]</scope>
    <source>
        <strain evidence="2 3">SAG 216-7</strain>
    </source>
</reference>
<protein>
    <submittedName>
        <fullName evidence="2">Uncharacterized protein</fullName>
    </submittedName>
</protein>
<keyword evidence="1" id="KW-1133">Transmembrane helix</keyword>
<dbReference type="EMBL" id="JALJOT010000001">
    <property type="protein sequence ID" value="KAK9918900.1"/>
    <property type="molecule type" value="Genomic_DNA"/>
</dbReference>
<organism evidence="2 3">
    <name type="scientific">Coccomyxa subellipsoidea</name>
    <dbReference type="NCBI Taxonomy" id="248742"/>
    <lineage>
        <taxon>Eukaryota</taxon>
        <taxon>Viridiplantae</taxon>
        <taxon>Chlorophyta</taxon>
        <taxon>core chlorophytes</taxon>
        <taxon>Trebouxiophyceae</taxon>
        <taxon>Trebouxiophyceae incertae sedis</taxon>
        <taxon>Coccomyxaceae</taxon>
        <taxon>Coccomyxa</taxon>
    </lineage>
</organism>
<gene>
    <name evidence="2" type="ORF">WJX75_007942</name>
</gene>
<feature type="transmembrane region" description="Helical" evidence="1">
    <location>
        <begin position="164"/>
        <end position="183"/>
    </location>
</feature>